<dbReference type="Proteomes" id="UP000326060">
    <property type="component" value="Unassembled WGS sequence"/>
</dbReference>
<proteinExistence type="predicted"/>
<gene>
    <name evidence="4" type="ORF">EMB92_05810</name>
</gene>
<evidence type="ECO:0000259" key="3">
    <source>
        <dbReference type="SMART" id="SM00014"/>
    </source>
</evidence>
<dbReference type="InterPro" id="IPR000326">
    <property type="entry name" value="PAP2/HPO"/>
</dbReference>
<feature type="compositionally biased region" description="Polar residues" evidence="1">
    <location>
        <begin position="26"/>
        <end position="36"/>
    </location>
</feature>
<dbReference type="CDD" id="cd01610">
    <property type="entry name" value="PAP2_like"/>
    <property type="match status" value="1"/>
</dbReference>
<dbReference type="InterPro" id="IPR036938">
    <property type="entry name" value="PAP2/HPO_sf"/>
</dbReference>
<feature type="transmembrane region" description="Helical" evidence="2">
    <location>
        <begin position="294"/>
        <end position="311"/>
    </location>
</feature>
<dbReference type="Gene3D" id="1.20.144.10">
    <property type="entry name" value="Phosphatidic acid phosphatase type 2/haloperoxidase"/>
    <property type="match status" value="1"/>
</dbReference>
<organism evidence="4 5">
    <name type="scientific">Bifidobacterium callitrichos</name>
    <dbReference type="NCBI Taxonomy" id="762209"/>
    <lineage>
        <taxon>Bacteria</taxon>
        <taxon>Bacillati</taxon>
        <taxon>Actinomycetota</taxon>
        <taxon>Actinomycetes</taxon>
        <taxon>Bifidobacteriales</taxon>
        <taxon>Bifidobacteriaceae</taxon>
        <taxon>Bifidobacterium</taxon>
    </lineage>
</organism>
<feature type="region of interest" description="Disordered" evidence="1">
    <location>
        <begin position="1"/>
        <end position="71"/>
    </location>
</feature>
<reference evidence="4 5" key="1">
    <citation type="journal article" date="2019" name="Syst. Appl. Microbiol.">
        <title>Characterization of Bifidobacterium species in feaces of the Egyptian fruit bat: Description of B. vespertilionis sp. nov. and B. rousetti sp. nov.</title>
        <authorList>
            <person name="Modesto M."/>
            <person name="Satti M."/>
            <person name="Watanabe K."/>
            <person name="Puglisi E."/>
            <person name="Morelli L."/>
            <person name="Huang C.-H."/>
            <person name="Liou J.-S."/>
            <person name="Miyashita M."/>
            <person name="Tamura T."/>
            <person name="Saito S."/>
            <person name="Mori K."/>
            <person name="Huang L."/>
            <person name="Sciavilla P."/>
            <person name="Sandri C."/>
            <person name="Spiezio C."/>
            <person name="Vitali F."/>
            <person name="Cavalieri D."/>
            <person name="Perpetuini G."/>
            <person name="Tofalo R."/>
            <person name="Bonetti A."/>
            <person name="Arita M."/>
            <person name="Mattarelli P."/>
        </authorList>
    </citation>
    <scope>NUCLEOTIDE SEQUENCE [LARGE SCALE GENOMIC DNA]</scope>
    <source>
        <strain evidence="4 5">RST27</strain>
    </source>
</reference>
<name>A0A5M9ZCT2_9BIFI</name>
<feature type="transmembrane region" description="Helical" evidence="2">
    <location>
        <begin position="165"/>
        <end position="195"/>
    </location>
</feature>
<feature type="compositionally biased region" description="Polar residues" evidence="1">
    <location>
        <begin position="51"/>
        <end position="65"/>
    </location>
</feature>
<feature type="domain" description="Phosphatidic acid phosphatase type 2/haloperoxidase" evidence="3">
    <location>
        <begin position="204"/>
        <end position="309"/>
    </location>
</feature>
<feature type="transmembrane region" description="Helical" evidence="2">
    <location>
        <begin position="241"/>
        <end position="260"/>
    </location>
</feature>
<dbReference type="Pfam" id="PF01569">
    <property type="entry name" value="PAP2"/>
    <property type="match status" value="1"/>
</dbReference>
<feature type="region of interest" description="Disordered" evidence="1">
    <location>
        <begin position="95"/>
        <end position="118"/>
    </location>
</feature>
<feature type="transmembrane region" description="Helical" evidence="2">
    <location>
        <begin position="267"/>
        <end position="288"/>
    </location>
</feature>
<sequence length="423" mass="44204">MTDEQKPSDPSGPVIRDPREPRLMPQSPSGTSSRASSDLVRDFEPLDIPVRSSSKPAYPSSNRPTSLADVADVESTNTMDLTAVMDAATGAGAGAGMGAPAGAKASSSGENDPLSRSPRASSRVLCVLLGLMFIAAAFGVWWLGTHTEAGQAFDDMTEVAFADTAPAWLGGLLALGTHLNVVIVSTALAVIAVVIAAIRRRWWLLGQIVVFGLLCFAATLMKPVLPRPFIIHTEIVDGPSAPSGHVTLAVASAIALLLVVSRGWRWVVSLVGMTWSAFVGLSVVYGRWHRPSDAAMAMLLVGGIALIILAFTRASGMDRMGTRRSSAGAQIVASVSLTAGIMATLYGAYVVWQIVPGLTMSAQWARSSSMAASAILAVAIVLLVFGCTLMMRQITASPLSRLGLVGAPPAPPKRRREPSGHAS</sequence>
<comment type="caution">
    <text evidence="4">The sequence shown here is derived from an EMBL/GenBank/DDBJ whole genome shotgun (WGS) entry which is preliminary data.</text>
</comment>
<dbReference type="AlphaFoldDB" id="A0A5M9ZCT2"/>
<feature type="transmembrane region" description="Helical" evidence="2">
    <location>
        <begin position="124"/>
        <end position="145"/>
    </location>
</feature>
<protein>
    <submittedName>
        <fullName evidence="4">Phosphatase PAP2 family protein</fullName>
    </submittedName>
</protein>
<dbReference type="SMART" id="SM00014">
    <property type="entry name" value="acidPPc"/>
    <property type="match status" value="1"/>
</dbReference>
<keyword evidence="2" id="KW-0472">Membrane</keyword>
<evidence type="ECO:0000313" key="5">
    <source>
        <dbReference type="Proteomes" id="UP000326060"/>
    </source>
</evidence>
<evidence type="ECO:0000256" key="2">
    <source>
        <dbReference type="SAM" id="Phobius"/>
    </source>
</evidence>
<feature type="transmembrane region" description="Helical" evidence="2">
    <location>
        <begin position="331"/>
        <end position="352"/>
    </location>
</feature>
<feature type="transmembrane region" description="Helical" evidence="2">
    <location>
        <begin position="202"/>
        <end position="221"/>
    </location>
</feature>
<accession>A0A5M9ZCT2</accession>
<dbReference type="SUPFAM" id="SSF48317">
    <property type="entry name" value="Acid phosphatase/Vanadium-dependent haloperoxidase"/>
    <property type="match status" value="1"/>
</dbReference>
<feature type="compositionally biased region" description="Low complexity" evidence="1">
    <location>
        <begin position="100"/>
        <end position="109"/>
    </location>
</feature>
<dbReference type="EMBL" id="RZJP01000002">
    <property type="protein sequence ID" value="KAA8816425.1"/>
    <property type="molecule type" value="Genomic_DNA"/>
</dbReference>
<keyword evidence="2" id="KW-0812">Transmembrane</keyword>
<feature type="transmembrane region" description="Helical" evidence="2">
    <location>
        <begin position="372"/>
        <end position="391"/>
    </location>
</feature>
<evidence type="ECO:0000256" key="1">
    <source>
        <dbReference type="SAM" id="MobiDB-lite"/>
    </source>
</evidence>
<evidence type="ECO:0000313" key="4">
    <source>
        <dbReference type="EMBL" id="KAA8816425.1"/>
    </source>
</evidence>
<keyword evidence="2" id="KW-1133">Transmembrane helix</keyword>